<dbReference type="GO" id="GO:0047408">
    <property type="term" value="F:alkenylglycerophosphocholine hydrolase activity"/>
    <property type="evidence" value="ECO:0007669"/>
    <property type="project" value="UniProtKB-EC"/>
</dbReference>
<evidence type="ECO:0000256" key="9">
    <source>
        <dbReference type="SAM" id="Phobius"/>
    </source>
</evidence>
<feature type="transmembrane region" description="Helical" evidence="9">
    <location>
        <begin position="44"/>
        <end position="61"/>
    </location>
</feature>
<dbReference type="PANTHER" id="PTHR31885">
    <property type="entry name" value="GH04784P"/>
    <property type="match status" value="1"/>
</dbReference>
<dbReference type="EMBL" id="JAXCGZ010019105">
    <property type="protein sequence ID" value="KAK7066616.1"/>
    <property type="molecule type" value="Genomic_DNA"/>
</dbReference>
<keyword evidence="11" id="KW-1185">Reference proteome</keyword>
<comment type="catalytic activity">
    <reaction evidence="8">
        <text>a 1-O-(1Z-alkenyl)-sn-glycero-3-phosphocholine + H2O = a 2,3-saturated aldehyde + sn-glycerol 3-phosphocholine</text>
        <dbReference type="Rhea" id="RHEA:22544"/>
        <dbReference type="ChEBI" id="CHEBI:15377"/>
        <dbReference type="ChEBI" id="CHEBI:16870"/>
        <dbReference type="ChEBI" id="CHEBI:73359"/>
        <dbReference type="ChEBI" id="CHEBI:77287"/>
        <dbReference type="EC" id="3.3.2.2"/>
    </reaction>
</comment>
<dbReference type="InterPro" id="IPR012506">
    <property type="entry name" value="TMEM86B-like"/>
</dbReference>
<keyword evidence="3 9" id="KW-0812">Transmembrane</keyword>
<evidence type="ECO:0000256" key="2">
    <source>
        <dbReference type="ARBA" id="ARBA00007375"/>
    </source>
</evidence>
<feature type="transmembrane region" description="Helical" evidence="9">
    <location>
        <begin position="115"/>
        <end position="135"/>
    </location>
</feature>
<evidence type="ECO:0000256" key="1">
    <source>
        <dbReference type="ARBA" id="ARBA00004141"/>
    </source>
</evidence>
<comment type="subcellular location">
    <subcellularLocation>
        <location evidence="1">Membrane</location>
        <topology evidence="1">Multi-pass membrane protein</topology>
    </subcellularLocation>
</comment>
<protein>
    <recommendedName>
        <fullName evidence="6">lysoplasmalogenase</fullName>
        <ecNumber evidence="6">3.3.2.2</ecNumber>
    </recommendedName>
</protein>
<evidence type="ECO:0000256" key="5">
    <source>
        <dbReference type="ARBA" id="ARBA00023136"/>
    </source>
</evidence>
<keyword evidence="5 9" id="KW-0472">Membrane</keyword>
<evidence type="ECO:0000313" key="11">
    <source>
        <dbReference type="Proteomes" id="UP001381693"/>
    </source>
</evidence>
<organism evidence="10 11">
    <name type="scientific">Halocaridina rubra</name>
    <name type="common">Hawaiian red shrimp</name>
    <dbReference type="NCBI Taxonomy" id="373956"/>
    <lineage>
        <taxon>Eukaryota</taxon>
        <taxon>Metazoa</taxon>
        <taxon>Ecdysozoa</taxon>
        <taxon>Arthropoda</taxon>
        <taxon>Crustacea</taxon>
        <taxon>Multicrustacea</taxon>
        <taxon>Malacostraca</taxon>
        <taxon>Eumalacostraca</taxon>
        <taxon>Eucarida</taxon>
        <taxon>Decapoda</taxon>
        <taxon>Pleocyemata</taxon>
        <taxon>Caridea</taxon>
        <taxon>Atyoidea</taxon>
        <taxon>Atyidae</taxon>
        <taxon>Halocaridina</taxon>
    </lineage>
</organism>
<dbReference type="GO" id="GO:0016020">
    <property type="term" value="C:membrane"/>
    <property type="evidence" value="ECO:0007669"/>
    <property type="project" value="UniProtKB-SubCell"/>
</dbReference>
<accession>A0AAN8WIE1</accession>
<keyword evidence="4 9" id="KW-1133">Transmembrane helix</keyword>
<comment type="caution">
    <text evidence="10">The sequence shown here is derived from an EMBL/GenBank/DDBJ whole genome shotgun (WGS) entry which is preliminary data.</text>
</comment>
<feature type="transmembrane region" description="Helical" evidence="9">
    <location>
        <begin position="204"/>
        <end position="226"/>
    </location>
</feature>
<feature type="transmembrane region" description="Helical" evidence="9">
    <location>
        <begin position="68"/>
        <end position="85"/>
    </location>
</feature>
<proteinExistence type="inferred from homology"/>
<comment type="catalytic activity">
    <reaction evidence="7">
        <text>a 1-O-(1Z-alkenyl)-sn-glycero-3-phosphoethanolamine + H2O = a 2,3-saturated aldehyde + sn-glycero-3-phosphoethanolamine</text>
        <dbReference type="Rhea" id="RHEA:16905"/>
        <dbReference type="ChEBI" id="CHEBI:15377"/>
        <dbReference type="ChEBI" id="CHEBI:73359"/>
        <dbReference type="ChEBI" id="CHEBI:77288"/>
        <dbReference type="ChEBI" id="CHEBI:143890"/>
        <dbReference type="EC" id="3.3.2.2"/>
    </reaction>
</comment>
<evidence type="ECO:0000256" key="3">
    <source>
        <dbReference type="ARBA" id="ARBA00022692"/>
    </source>
</evidence>
<evidence type="ECO:0000256" key="7">
    <source>
        <dbReference type="ARBA" id="ARBA00049458"/>
    </source>
</evidence>
<dbReference type="Proteomes" id="UP001381693">
    <property type="component" value="Unassembled WGS sequence"/>
</dbReference>
<name>A0AAN8WIE1_HALRR</name>
<feature type="transmembrane region" description="Helical" evidence="9">
    <location>
        <begin position="179"/>
        <end position="198"/>
    </location>
</feature>
<evidence type="ECO:0000313" key="10">
    <source>
        <dbReference type="EMBL" id="KAK7066616.1"/>
    </source>
</evidence>
<comment type="similarity">
    <text evidence="2">Belongs to the TMEM86 family.</text>
</comment>
<dbReference type="PANTHER" id="PTHR31885:SF6">
    <property type="entry name" value="GH04784P"/>
    <property type="match status" value="1"/>
</dbReference>
<evidence type="ECO:0000256" key="4">
    <source>
        <dbReference type="ARBA" id="ARBA00022989"/>
    </source>
</evidence>
<evidence type="ECO:0000256" key="6">
    <source>
        <dbReference type="ARBA" id="ARBA00035673"/>
    </source>
</evidence>
<dbReference type="EC" id="3.3.2.2" evidence="6"/>
<dbReference type="AlphaFoldDB" id="A0AAN8WIE1"/>
<dbReference type="Pfam" id="PF07947">
    <property type="entry name" value="YhhN"/>
    <property type="match status" value="1"/>
</dbReference>
<gene>
    <name evidence="10" type="ORF">SK128_003721</name>
</gene>
<evidence type="ECO:0000256" key="8">
    <source>
        <dbReference type="ARBA" id="ARBA00049560"/>
    </source>
</evidence>
<feature type="transmembrane region" description="Helical" evidence="9">
    <location>
        <begin position="20"/>
        <end position="38"/>
    </location>
</feature>
<feature type="transmembrane region" description="Helical" evidence="9">
    <location>
        <begin position="141"/>
        <end position="158"/>
    </location>
</feature>
<sequence>MKSKNSKTMSLPGKLPVHHLLPFVITAAAFLILFLPKQPTLQNVMLKCLPVLYLMCYLAYTEKGRGESKIVIPALAFSLIGDGLLNFPGTLFVEGLIAFSFAQVLYTATFGFKRINVWTGITLYGASGALLLFIIPNVNATLKIAVPVYALLIFTMLWRALDRYSYAEDICYERRLCSVLGAVVFIISDACIAFLQLMNLMPKYPAQIIILSTYFLAQLLLTLGAAKKFWDAKYRIKEKK</sequence>
<reference evidence="10 11" key="1">
    <citation type="submission" date="2023-11" db="EMBL/GenBank/DDBJ databases">
        <title>Halocaridina rubra genome assembly.</title>
        <authorList>
            <person name="Smith C."/>
        </authorList>
    </citation>
    <scope>NUCLEOTIDE SEQUENCE [LARGE SCALE GENOMIC DNA]</scope>
    <source>
        <strain evidence="10">EP-1</strain>
        <tissue evidence="10">Whole</tissue>
    </source>
</reference>